<keyword evidence="3" id="KW-0464">Manganese</keyword>
<dbReference type="GO" id="GO:0033389">
    <property type="term" value="P:putrescine biosynthetic process from arginine, via agmatine"/>
    <property type="evidence" value="ECO:0007669"/>
    <property type="project" value="TreeGrafter"/>
</dbReference>
<keyword evidence="1 3" id="KW-0479">Metal-binding</keyword>
<name>A0A931N0B7_9HYPH</name>
<dbReference type="GO" id="GO:0008783">
    <property type="term" value="F:agmatinase activity"/>
    <property type="evidence" value="ECO:0007669"/>
    <property type="project" value="TreeGrafter"/>
</dbReference>
<dbReference type="RefSeq" id="WP_197312961.1">
    <property type="nucleotide sequence ID" value="NZ_JADZLT010000056.1"/>
</dbReference>
<dbReference type="Proteomes" id="UP000631694">
    <property type="component" value="Unassembled WGS sequence"/>
</dbReference>
<evidence type="ECO:0000256" key="1">
    <source>
        <dbReference type="ARBA" id="ARBA00022723"/>
    </source>
</evidence>
<dbReference type="PIRSF" id="PIRSF036979">
    <property type="entry name" value="Arginase"/>
    <property type="match status" value="1"/>
</dbReference>
<feature type="binding site" evidence="3">
    <location>
        <position position="252"/>
    </location>
    <ligand>
        <name>Mn(2+)</name>
        <dbReference type="ChEBI" id="CHEBI:29035"/>
        <label>1</label>
    </ligand>
</feature>
<dbReference type="PANTHER" id="PTHR11358">
    <property type="entry name" value="ARGINASE/AGMATINASE"/>
    <property type="match status" value="1"/>
</dbReference>
<dbReference type="EMBL" id="JADZLT010000056">
    <property type="protein sequence ID" value="MBH0239890.1"/>
    <property type="molecule type" value="Genomic_DNA"/>
</dbReference>
<feature type="binding site" evidence="3">
    <location>
        <position position="161"/>
    </location>
    <ligand>
        <name>Mn(2+)</name>
        <dbReference type="ChEBI" id="CHEBI:29035"/>
        <label>1</label>
    </ligand>
</feature>
<dbReference type="Pfam" id="PF00491">
    <property type="entry name" value="Arginase"/>
    <property type="match status" value="1"/>
</dbReference>
<reference evidence="5" key="1">
    <citation type="submission" date="2020-12" db="EMBL/GenBank/DDBJ databases">
        <title>Methylobrevis albus sp. nov., isolated from fresh water lack sediment.</title>
        <authorList>
            <person name="Zou Q."/>
        </authorList>
    </citation>
    <scope>NUCLEOTIDE SEQUENCE</scope>
    <source>
        <strain evidence="5">L22</strain>
    </source>
</reference>
<evidence type="ECO:0000256" key="2">
    <source>
        <dbReference type="ARBA" id="ARBA00022801"/>
    </source>
</evidence>
<organism evidence="5 6">
    <name type="scientific">Methylobrevis albus</name>
    <dbReference type="NCBI Taxonomy" id="2793297"/>
    <lineage>
        <taxon>Bacteria</taxon>
        <taxon>Pseudomonadati</taxon>
        <taxon>Pseudomonadota</taxon>
        <taxon>Alphaproteobacteria</taxon>
        <taxon>Hyphomicrobiales</taxon>
        <taxon>Pleomorphomonadaceae</taxon>
        <taxon>Methylobrevis</taxon>
    </lineage>
</organism>
<evidence type="ECO:0000313" key="6">
    <source>
        <dbReference type="Proteomes" id="UP000631694"/>
    </source>
</evidence>
<feature type="binding site" evidence="3">
    <location>
        <position position="254"/>
    </location>
    <ligand>
        <name>Mn(2+)</name>
        <dbReference type="ChEBI" id="CHEBI:29035"/>
        <label>1</label>
    </ligand>
</feature>
<dbReference type="SUPFAM" id="SSF52768">
    <property type="entry name" value="Arginase/deacetylase"/>
    <property type="match status" value="1"/>
</dbReference>
<protein>
    <submittedName>
        <fullName evidence="5">Agmatinase family protein</fullName>
    </submittedName>
</protein>
<comment type="caution">
    <text evidence="5">The sequence shown here is derived from an EMBL/GenBank/DDBJ whole genome shotgun (WGS) entry which is preliminary data.</text>
</comment>
<feature type="binding site" evidence="3">
    <location>
        <position position="163"/>
    </location>
    <ligand>
        <name>Mn(2+)</name>
        <dbReference type="ChEBI" id="CHEBI:29035"/>
        <label>1</label>
    </ligand>
</feature>
<dbReference type="GO" id="GO:0046872">
    <property type="term" value="F:metal ion binding"/>
    <property type="evidence" value="ECO:0007669"/>
    <property type="project" value="UniProtKB-KW"/>
</dbReference>
<dbReference type="Gene3D" id="3.40.800.10">
    <property type="entry name" value="Ureohydrolase domain"/>
    <property type="match status" value="1"/>
</dbReference>
<accession>A0A931N0B7</accession>
<sequence length="329" mass="35813">MAPSHFGNYFEMVFADIATFGKAPTAPAISLADAEIAVFGIPWDYTATLRPGARLGPRGIREQSIWFHEIWNPGSTPLIGYGPPRKRLRDRVKMMDCGDVTIWPGDIMKTSASIRAAAAEAAKHAFTIMLGGDHYVMFPTYQGVCDAHPGKRVGIIQIDAHNDLVDNDAVYGTHWSGTPIRRSLEHSGLDPRGLYQIGLRGFIGAVERQFQIDNSVTVVGIPELRARGISEVVDTAVATVLQHCDVIYLTCDIDSVDPSSAPGCSTPVPGGLRGEEFADLLRAFGRHKEIIAIDVVEVAPPLDPTHQTTLLAAHSLFGFIEERFLLAQD</sequence>
<dbReference type="PRINTS" id="PR00116">
    <property type="entry name" value="ARGINASE"/>
</dbReference>
<dbReference type="PANTHER" id="PTHR11358:SF26">
    <property type="entry name" value="GUANIDINO ACID HYDROLASE, MITOCHONDRIAL"/>
    <property type="match status" value="1"/>
</dbReference>
<gene>
    <name evidence="5" type="ORF">I5731_18865</name>
</gene>
<dbReference type="CDD" id="cd09990">
    <property type="entry name" value="Agmatinase-like"/>
    <property type="match status" value="1"/>
</dbReference>
<comment type="cofactor">
    <cofactor evidence="3">
        <name>Mn(2+)</name>
        <dbReference type="ChEBI" id="CHEBI:29035"/>
    </cofactor>
    <text evidence="3">Binds 2 manganese ions per subunit.</text>
</comment>
<keyword evidence="2" id="KW-0378">Hydrolase</keyword>
<evidence type="ECO:0000256" key="3">
    <source>
        <dbReference type="PIRSR" id="PIRSR036979-1"/>
    </source>
</evidence>
<dbReference type="InterPro" id="IPR023696">
    <property type="entry name" value="Ureohydrolase_dom_sf"/>
</dbReference>
<proteinExistence type="inferred from homology"/>
<feature type="binding site" evidence="3">
    <location>
        <position position="159"/>
    </location>
    <ligand>
        <name>Mn(2+)</name>
        <dbReference type="ChEBI" id="CHEBI:29035"/>
        <label>1</label>
    </ligand>
</feature>
<evidence type="ECO:0000313" key="5">
    <source>
        <dbReference type="EMBL" id="MBH0239890.1"/>
    </source>
</evidence>
<feature type="binding site" evidence="3">
    <location>
        <position position="134"/>
    </location>
    <ligand>
        <name>Mn(2+)</name>
        <dbReference type="ChEBI" id="CHEBI:29035"/>
        <label>1</label>
    </ligand>
</feature>
<evidence type="ECO:0000256" key="4">
    <source>
        <dbReference type="PROSITE-ProRule" id="PRU00742"/>
    </source>
</evidence>
<dbReference type="InterPro" id="IPR006035">
    <property type="entry name" value="Ureohydrolase"/>
</dbReference>
<comment type="similarity">
    <text evidence="4">Belongs to the arginase family.</text>
</comment>
<dbReference type="PROSITE" id="PS51409">
    <property type="entry name" value="ARGINASE_2"/>
    <property type="match status" value="1"/>
</dbReference>
<keyword evidence="6" id="KW-1185">Reference proteome</keyword>
<dbReference type="AlphaFoldDB" id="A0A931N0B7"/>